<evidence type="ECO:0000256" key="1">
    <source>
        <dbReference type="SAM" id="Phobius"/>
    </source>
</evidence>
<sequence length="353" mass="39182">MEGLGDCVAAEDQEESASVQKIEVTQQLGRPGSIQALLLPSSGMSARHRKGVTADWLSFIFRRPKTRFATTVTGIGTHLFCINGVQIGKRPGTVEKSLGNLGVSQPSCFLRVAWQLSTGRVLQGEPGDRVPVATFTLMNVTVCKFRHQTYVQFLLFMHAYIVGASHWVGGCNTLSVSICHSTRRKYEDCDTARLVSPREKLIWRGRVRGSNPTTASRLSLSRLGQPGSIPALVQSSGGTAVRHRKGAIAELFFRLIAIFVRDNWKTNNRKEIPPVNVRETRANEYQSPQDRGHHTFVIRLLSRHNPLGGSYSPGTTTLHHTVYERSANRSIKLVRQLNVLLIIIITIIIIVQL</sequence>
<dbReference type="EMBL" id="KL596726">
    <property type="protein sequence ID" value="KER27320.1"/>
    <property type="molecule type" value="Genomic_DNA"/>
</dbReference>
<gene>
    <name evidence="2" type="ORF">T265_05640</name>
</gene>
<feature type="transmembrane region" description="Helical" evidence="1">
    <location>
        <begin position="333"/>
        <end position="351"/>
    </location>
</feature>
<evidence type="ECO:0000313" key="3">
    <source>
        <dbReference type="Proteomes" id="UP000054324"/>
    </source>
</evidence>
<reference evidence="2 3" key="1">
    <citation type="submission" date="2013-11" db="EMBL/GenBank/DDBJ databases">
        <title>Opisthorchis viverrini - life in the bile duct.</title>
        <authorList>
            <person name="Young N.D."/>
            <person name="Nagarajan N."/>
            <person name="Lin S.J."/>
            <person name="Korhonen P.K."/>
            <person name="Jex A.R."/>
            <person name="Hall R.S."/>
            <person name="Safavi-Hemami H."/>
            <person name="Kaewkong W."/>
            <person name="Bertrand D."/>
            <person name="Gao S."/>
            <person name="Seet Q."/>
            <person name="Wongkham S."/>
            <person name="Teh B.T."/>
            <person name="Wongkham C."/>
            <person name="Intapan P.M."/>
            <person name="Maleewong W."/>
            <person name="Yang X."/>
            <person name="Hu M."/>
            <person name="Wang Z."/>
            <person name="Hofmann A."/>
            <person name="Sternberg P.W."/>
            <person name="Tan P."/>
            <person name="Wang J."/>
            <person name="Gasser R.B."/>
        </authorList>
    </citation>
    <scope>NUCLEOTIDE SEQUENCE [LARGE SCALE GENOMIC DNA]</scope>
</reference>
<proteinExistence type="predicted"/>
<accession>A0A074ZVC7</accession>
<keyword evidence="1" id="KW-0472">Membrane</keyword>
<name>A0A074ZVC7_OPIVI</name>
<keyword evidence="3" id="KW-1185">Reference proteome</keyword>
<keyword evidence="1" id="KW-1133">Transmembrane helix</keyword>
<organism evidence="2 3">
    <name type="scientific">Opisthorchis viverrini</name>
    <name type="common">Southeast Asian liver fluke</name>
    <dbReference type="NCBI Taxonomy" id="6198"/>
    <lineage>
        <taxon>Eukaryota</taxon>
        <taxon>Metazoa</taxon>
        <taxon>Spiralia</taxon>
        <taxon>Lophotrochozoa</taxon>
        <taxon>Platyhelminthes</taxon>
        <taxon>Trematoda</taxon>
        <taxon>Digenea</taxon>
        <taxon>Opisthorchiida</taxon>
        <taxon>Opisthorchiata</taxon>
        <taxon>Opisthorchiidae</taxon>
        <taxon>Opisthorchis</taxon>
    </lineage>
</organism>
<dbReference type="RefSeq" id="XP_009168963.1">
    <property type="nucleotide sequence ID" value="XM_009170699.1"/>
</dbReference>
<dbReference type="Proteomes" id="UP000054324">
    <property type="component" value="Unassembled WGS sequence"/>
</dbReference>
<dbReference type="CTD" id="20319822"/>
<dbReference type="AlphaFoldDB" id="A0A074ZVC7"/>
<dbReference type="OrthoDB" id="6266369at2759"/>
<dbReference type="GeneID" id="20319822"/>
<protein>
    <submittedName>
        <fullName evidence="2">Uncharacterized protein</fullName>
    </submittedName>
</protein>
<keyword evidence="1" id="KW-0812">Transmembrane</keyword>
<dbReference type="KEGG" id="ovi:T265_05640"/>
<evidence type="ECO:0000313" key="2">
    <source>
        <dbReference type="EMBL" id="KER27320.1"/>
    </source>
</evidence>